<dbReference type="GO" id="GO:0005634">
    <property type="term" value="C:nucleus"/>
    <property type="evidence" value="ECO:0007669"/>
    <property type="project" value="TreeGrafter"/>
</dbReference>
<dbReference type="Proteomes" id="UP000695007">
    <property type="component" value="Unplaced"/>
</dbReference>
<dbReference type="RefSeq" id="XP_011495745.1">
    <property type="nucleotide sequence ID" value="XM_011497443.1"/>
</dbReference>
<dbReference type="PANTHER" id="PTHR10539:SF0">
    <property type="entry name" value="26S PROTEASOME NON-ATPASE REGULATORY SUBUNIT 13"/>
    <property type="match status" value="1"/>
</dbReference>
<dbReference type="SUPFAM" id="SSF46785">
    <property type="entry name" value="Winged helix' DNA-binding domain"/>
    <property type="match status" value="1"/>
</dbReference>
<evidence type="ECO:0000256" key="7">
    <source>
        <dbReference type="ARBA" id="ARBA00031303"/>
    </source>
</evidence>
<dbReference type="InterPro" id="IPR035298">
    <property type="entry name" value="PSMD13"/>
</dbReference>
<dbReference type="GO" id="GO:0006511">
    <property type="term" value="P:ubiquitin-dependent protein catabolic process"/>
    <property type="evidence" value="ECO:0007669"/>
    <property type="project" value="TreeGrafter"/>
</dbReference>
<evidence type="ECO:0000256" key="3">
    <source>
        <dbReference type="ARBA" id="ARBA00011441"/>
    </source>
</evidence>
<dbReference type="Pfam" id="PF01399">
    <property type="entry name" value="PCI"/>
    <property type="match status" value="1"/>
</dbReference>
<dbReference type="Pfam" id="PF22037">
    <property type="entry name" value="PSD13_N"/>
    <property type="match status" value="1"/>
</dbReference>
<comment type="subunit">
    <text evidence="3">Component of the 19S proteasome regulatory particle complex. The 26S proteasome consists of a 20S core particle (CP) and two 19S regulatory subunits (RP). The regulatory particle is made of a lid composed of 9 subunits including PSMD13, a base containing 6 ATPases and few additional components.</text>
</comment>
<evidence type="ECO:0000256" key="5">
    <source>
        <dbReference type="ARBA" id="ARBA00022942"/>
    </source>
</evidence>
<dbReference type="InterPro" id="IPR054179">
    <property type="entry name" value="PSD13_N"/>
</dbReference>
<dbReference type="GO" id="GO:0008541">
    <property type="term" value="C:proteasome regulatory particle, lid subcomplex"/>
    <property type="evidence" value="ECO:0007669"/>
    <property type="project" value="TreeGrafter"/>
</dbReference>
<accession>A0AAJ6YCU0</accession>
<dbReference type="PROSITE" id="PS50250">
    <property type="entry name" value="PCI"/>
    <property type="match status" value="1"/>
</dbReference>
<proteinExistence type="inferred from homology"/>
<dbReference type="GO" id="GO:0005198">
    <property type="term" value="F:structural molecule activity"/>
    <property type="evidence" value="ECO:0007669"/>
    <property type="project" value="TreeGrafter"/>
</dbReference>
<evidence type="ECO:0000256" key="1">
    <source>
        <dbReference type="ARBA" id="ARBA00002362"/>
    </source>
</evidence>
<dbReference type="CTD" id="42802"/>
<dbReference type="KEGG" id="csol:105360523"/>
<dbReference type="GeneID" id="105360523"/>
<feature type="domain" description="PCI" evidence="9">
    <location>
        <begin position="179"/>
        <end position="346"/>
    </location>
</feature>
<protein>
    <recommendedName>
        <fullName evidence="4">26S proteasome non-ATPase regulatory subunit 13</fullName>
    </recommendedName>
    <alternativeName>
        <fullName evidence="6">26S proteasome regulatory subunit RPN9</fullName>
    </alternativeName>
    <alternativeName>
        <fullName evidence="8">26S proteasome regulatory subunit S11</fullName>
    </alternativeName>
    <alternativeName>
        <fullName evidence="7">26S proteasome regulatory subunit p40.5</fullName>
    </alternativeName>
</protein>
<organism evidence="10 11">
    <name type="scientific">Ceratosolen solmsi marchali</name>
    <dbReference type="NCBI Taxonomy" id="326594"/>
    <lineage>
        <taxon>Eukaryota</taxon>
        <taxon>Metazoa</taxon>
        <taxon>Ecdysozoa</taxon>
        <taxon>Arthropoda</taxon>
        <taxon>Hexapoda</taxon>
        <taxon>Insecta</taxon>
        <taxon>Pterygota</taxon>
        <taxon>Neoptera</taxon>
        <taxon>Endopterygota</taxon>
        <taxon>Hymenoptera</taxon>
        <taxon>Apocrita</taxon>
        <taxon>Proctotrupomorpha</taxon>
        <taxon>Chalcidoidea</taxon>
        <taxon>Agaonidae</taxon>
        <taxon>Agaoninae</taxon>
        <taxon>Ceratosolen</taxon>
    </lineage>
</organism>
<gene>
    <name evidence="11" type="primary">LOC105360523</name>
</gene>
<evidence type="ECO:0000256" key="6">
    <source>
        <dbReference type="ARBA" id="ARBA00029749"/>
    </source>
</evidence>
<comment type="function">
    <text evidence="1">Component of the 26S proteasome, a multiprotein complex involved in the ATP-dependent degradation of ubiquitinated proteins. This complex plays a key role in the maintenance of protein homeostasis by removing misfolded or damaged proteins, which could impair cellular functions, and by removing proteins whose functions are no longer required. Therefore, the proteasome participates in numerous cellular processes, including cell cycle progression, apoptosis, or DNA damage repair.</text>
</comment>
<dbReference type="InterPro" id="IPR036390">
    <property type="entry name" value="WH_DNA-bd_sf"/>
</dbReference>
<dbReference type="InterPro" id="IPR000717">
    <property type="entry name" value="PCI_dom"/>
</dbReference>
<dbReference type="GO" id="GO:0005829">
    <property type="term" value="C:cytosol"/>
    <property type="evidence" value="ECO:0007669"/>
    <property type="project" value="TreeGrafter"/>
</dbReference>
<keyword evidence="10" id="KW-1185">Reference proteome</keyword>
<evidence type="ECO:0000313" key="10">
    <source>
        <dbReference type="Proteomes" id="UP000695007"/>
    </source>
</evidence>
<comment type="similarity">
    <text evidence="2">Belongs to the proteasome subunit S11 family.</text>
</comment>
<name>A0AAJ6YCU0_9HYME</name>
<dbReference type="SMART" id="SM00088">
    <property type="entry name" value="PINT"/>
    <property type="match status" value="1"/>
</dbReference>
<evidence type="ECO:0000313" key="11">
    <source>
        <dbReference type="RefSeq" id="XP_011495745.1"/>
    </source>
</evidence>
<evidence type="ECO:0000256" key="2">
    <source>
        <dbReference type="ARBA" id="ARBA00006207"/>
    </source>
</evidence>
<evidence type="ECO:0000259" key="9">
    <source>
        <dbReference type="PROSITE" id="PS50250"/>
    </source>
</evidence>
<evidence type="ECO:0000256" key="8">
    <source>
        <dbReference type="ARBA" id="ARBA00032323"/>
    </source>
</evidence>
<evidence type="ECO:0000256" key="4">
    <source>
        <dbReference type="ARBA" id="ARBA00015732"/>
    </source>
</evidence>
<reference evidence="11" key="1">
    <citation type="submission" date="2025-08" db="UniProtKB">
        <authorList>
            <consortium name="RefSeq"/>
        </authorList>
    </citation>
    <scope>IDENTIFICATION</scope>
</reference>
<dbReference type="AlphaFoldDB" id="A0AAJ6YCU0"/>
<dbReference type="PANTHER" id="PTHR10539">
    <property type="entry name" value="26S PROTEASOME NON-ATPASE REGULATORY SUBUNIT 13"/>
    <property type="match status" value="1"/>
</dbReference>
<keyword evidence="5 11" id="KW-0647">Proteasome</keyword>
<sequence>MAAPSAPKDVNTFLSQKQNVTDKKLVAEWAKLEELYNKKLWHQLTLKLETFVLHPSLQKDENLVELYNNFLSTFENKINPLSLVEILAHVIKQFKDKRSAINFLEKTEPKVKSNNEAVALCKVLIGQILLDELNIQDEAKKIIEDVENMLDTTDGVTTVHGRFYLLASRLYRLQGKHAEYYRTALRYLGCIDLSTLNKSEQEQHAFFLGLAALLGEGVYNLGELLAHPVLESLKETPNSWLIDLLQAFNAGDIAALERLKSQWSKVADLAAQELKLRQKISLLCLMEMTFKRQANNRQLTFAEISQETHLPIGEVELLVMKALAQGLVRGAIDQVSGTVNMTWVQPRVLDCTQILGMIQRLEGWCKDVNSIESLLETRATEILTL</sequence>